<feature type="compositionally biased region" description="Basic and acidic residues" evidence="1">
    <location>
        <begin position="53"/>
        <end position="62"/>
    </location>
</feature>
<evidence type="ECO:0000313" key="2">
    <source>
        <dbReference type="EMBL" id="CAB4309531.1"/>
    </source>
</evidence>
<gene>
    <name evidence="2" type="ORF">ORAREDHAP_LOCUS30762</name>
</gene>
<dbReference type="EMBL" id="CAEKKB010000005">
    <property type="protein sequence ID" value="CAB4309531.1"/>
    <property type="molecule type" value="Genomic_DNA"/>
</dbReference>
<dbReference type="Proteomes" id="UP000507245">
    <property type="component" value="Unassembled WGS sequence"/>
</dbReference>
<name>A0A6J5X9I6_PRUAR</name>
<keyword evidence="3" id="KW-1185">Reference proteome</keyword>
<feature type="region of interest" description="Disordered" evidence="1">
    <location>
        <begin position="130"/>
        <end position="211"/>
    </location>
</feature>
<reference evidence="3" key="1">
    <citation type="journal article" date="2020" name="Genome Biol.">
        <title>Gamete binning: chromosome-level and haplotype-resolved genome assembly enabled by high-throughput single-cell sequencing of gamete genomes.</title>
        <authorList>
            <person name="Campoy J.A."/>
            <person name="Sun H."/>
            <person name="Goel M."/>
            <person name="Jiao W.-B."/>
            <person name="Folz-Donahue K."/>
            <person name="Wang N."/>
            <person name="Rubio M."/>
            <person name="Liu C."/>
            <person name="Kukat C."/>
            <person name="Ruiz D."/>
            <person name="Huettel B."/>
            <person name="Schneeberger K."/>
        </authorList>
    </citation>
    <scope>NUCLEOTIDE SEQUENCE [LARGE SCALE GENOMIC DNA]</scope>
    <source>
        <strain evidence="3">cv. Rojo Pasion</strain>
    </source>
</reference>
<organism evidence="2 3">
    <name type="scientific">Prunus armeniaca</name>
    <name type="common">Apricot</name>
    <name type="synonym">Armeniaca vulgaris</name>
    <dbReference type="NCBI Taxonomy" id="36596"/>
    <lineage>
        <taxon>Eukaryota</taxon>
        <taxon>Viridiplantae</taxon>
        <taxon>Streptophyta</taxon>
        <taxon>Embryophyta</taxon>
        <taxon>Tracheophyta</taxon>
        <taxon>Spermatophyta</taxon>
        <taxon>Magnoliopsida</taxon>
        <taxon>eudicotyledons</taxon>
        <taxon>Gunneridae</taxon>
        <taxon>Pentapetalae</taxon>
        <taxon>rosids</taxon>
        <taxon>fabids</taxon>
        <taxon>Rosales</taxon>
        <taxon>Rosaceae</taxon>
        <taxon>Amygdaloideae</taxon>
        <taxon>Amygdaleae</taxon>
        <taxon>Prunus</taxon>
    </lineage>
</organism>
<evidence type="ECO:0000313" key="3">
    <source>
        <dbReference type="Proteomes" id="UP000507245"/>
    </source>
</evidence>
<feature type="region of interest" description="Disordered" evidence="1">
    <location>
        <begin position="1"/>
        <end position="115"/>
    </location>
</feature>
<feature type="compositionally biased region" description="Basic residues" evidence="1">
    <location>
        <begin position="39"/>
        <end position="52"/>
    </location>
</feature>
<proteinExistence type="predicted"/>
<feature type="compositionally biased region" description="Basic and acidic residues" evidence="1">
    <location>
        <begin position="158"/>
        <end position="172"/>
    </location>
</feature>
<accession>A0A6J5X9I6</accession>
<protein>
    <submittedName>
        <fullName evidence="2">Uncharacterized protein</fullName>
    </submittedName>
</protein>
<feature type="compositionally biased region" description="Basic and acidic residues" evidence="1">
    <location>
        <begin position="88"/>
        <end position="98"/>
    </location>
</feature>
<dbReference type="AlphaFoldDB" id="A0A6J5X9I6"/>
<evidence type="ECO:0000256" key="1">
    <source>
        <dbReference type="SAM" id="MobiDB-lite"/>
    </source>
</evidence>
<feature type="compositionally biased region" description="Basic and acidic residues" evidence="1">
    <location>
        <begin position="9"/>
        <end position="24"/>
    </location>
</feature>
<sequence length="211" mass="23978">MGRVRKQKRNNEEEKKGGRKEEGKKRKGKKKGEGEEQKKRKKNKGAKKKEKKVKAETKTGEKGKKRGRGKRGAMEKKGGRKKKRRRTEKGGRKGRDGVQVKPGKGKMARRITGSVRKDPVTCLSLSCRKENKNQNPYGLDNGIAGTSPPPGCAYGCIPRREEKSMYRTRKEPSPPITNTNEDRPSSPHRGPWLSKKERNQQIRSQPLYIYA</sequence>
<feature type="compositionally biased region" description="Basic residues" evidence="1">
    <location>
        <begin position="78"/>
        <end position="87"/>
    </location>
</feature>